<sequence length="295" mass="29510">MPYDVTRPPDHRPDDERSRENTVRAVSPVARAILPAVAAVGLVAAAPPLAATADDDVQVWVSAYGAAFPPSQADTSGMVEYRVRGHDRGPTVRLTEPIHDDAGWVPFSGAADALPGGYCVSWVRVPGVGTWQDSSASVCTPRSSDDDPAPSPSPSETTPAPDPAPTATDTPSTPSASPTSSPGPTATPEPSVSPTPSATPSPSPSAGPSPTASGSPSATPSPATSASSVAVAQGRGLLDSFTRDDAPARESDVAAGTADDGPGGTVWRAAAGLLVAAGAVAAGAVALWRAWRRSG</sequence>
<feature type="compositionally biased region" description="Basic and acidic residues" evidence="1">
    <location>
        <begin position="241"/>
        <end position="252"/>
    </location>
</feature>
<feature type="compositionally biased region" description="Low complexity" evidence="1">
    <location>
        <begin position="154"/>
        <end position="184"/>
    </location>
</feature>
<dbReference type="Proteomes" id="UP001501138">
    <property type="component" value="Unassembled WGS sequence"/>
</dbReference>
<feature type="compositionally biased region" description="Basic and acidic residues" evidence="1">
    <location>
        <begin position="7"/>
        <end position="22"/>
    </location>
</feature>
<feature type="region of interest" description="Disordered" evidence="1">
    <location>
        <begin position="1"/>
        <end position="22"/>
    </location>
</feature>
<feature type="region of interest" description="Disordered" evidence="1">
    <location>
        <begin position="132"/>
        <end position="265"/>
    </location>
</feature>
<evidence type="ECO:0000313" key="4">
    <source>
        <dbReference type="Proteomes" id="UP001501138"/>
    </source>
</evidence>
<gene>
    <name evidence="3" type="ORF">GCM10009809_12010</name>
</gene>
<protein>
    <submittedName>
        <fullName evidence="3">Uncharacterized protein</fullName>
    </submittedName>
</protein>
<evidence type="ECO:0000256" key="1">
    <source>
        <dbReference type="SAM" id="MobiDB-lite"/>
    </source>
</evidence>
<proteinExistence type="predicted"/>
<dbReference type="EMBL" id="BAAAPM010000003">
    <property type="protein sequence ID" value="GAA1717669.1"/>
    <property type="molecule type" value="Genomic_DNA"/>
</dbReference>
<feature type="compositionally biased region" description="Pro residues" evidence="1">
    <location>
        <begin position="185"/>
        <end position="207"/>
    </location>
</feature>
<keyword evidence="4" id="KW-1185">Reference proteome</keyword>
<feature type="compositionally biased region" description="Low complexity" evidence="1">
    <location>
        <begin position="208"/>
        <end position="232"/>
    </location>
</feature>
<feature type="compositionally biased region" description="Low complexity" evidence="1">
    <location>
        <begin position="253"/>
        <end position="265"/>
    </location>
</feature>
<evidence type="ECO:0000256" key="2">
    <source>
        <dbReference type="SAM" id="Phobius"/>
    </source>
</evidence>
<name>A0ABN2J478_9MICO</name>
<keyword evidence="2" id="KW-0472">Membrane</keyword>
<accession>A0ABN2J478</accession>
<comment type="caution">
    <text evidence="3">The sequence shown here is derived from an EMBL/GenBank/DDBJ whole genome shotgun (WGS) entry which is preliminary data.</text>
</comment>
<reference evidence="3 4" key="1">
    <citation type="journal article" date="2019" name="Int. J. Syst. Evol. Microbiol.">
        <title>The Global Catalogue of Microorganisms (GCM) 10K type strain sequencing project: providing services to taxonomists for standard genome sequencing and annotation.</title>
        <authorList>
            <consortium name="The Broad Institute Genomics Platform"/>
            <consortium name="The Broad Institute Genome Sequencing Center for Infectious Disease"/>
            <person name="Wu L."/>
            <person name="Ma J."/>
        </authorList>
    </citation>
    <scope>NUCLEOTIDE SEQUENCE [LARGE SCALE GENOMIC DNA]</scope>
    <source>
        <strain evidence="3 4">JCM 15589</strain>
    </source>
</reference>
<keyword evidence="2" id="KW-0812">Transmembrane</keyword>
<feature type="transmembrane region" description="Helical" evidence="2">
    <location>
        <begin position="266"/>
        <end position="288"/>
    </location>
</feature>
<evidence type="ECO:0000313" key="3">
    <source>
        <dbReference type="EMBL" id="GAA1717669.1"/>
    </source>
</evidence>
<organism evidence="3 4">
    <name type="scientific">Isoptericola hypogeus</name>
    <dbReference type="NCBI Taxonomy" id="300179"/>
    <lineage>
        <taxon>Bacteria</taxon>
        <taxon>Bacillati</taxon>
        <taxon>Actinomycetota</taxon>
        <taxon>Actinomycetes</taxon>
        <taxon>Micrococcales</taxon>
        <taxon>Promicromonosporaceae</taxon>
        <taxon>Isoptericola</taxon>
    </lineage>
</organism>
<keyword evidence="2" id="KW-1133">Transmembrane helix</keyword>